<dbReference type="EMBL" id="MN741017">
    <property type="protein sequence ID" value="QHU22706.1"/>
    <property type="molecule type" value="Genomic_DNA"/>
</dbReference>
<protein>
    <submittedName>
        <fullName evidence="1">Uncharacterized protein</fullName>
    </submittedName>
</protein>
<proteinExistence type="predicted"/>
<dbReference type="AlphaFoldDB" id="A0A6C0KZW5"/>
<reference evidence="1" key="1">
    <citation type="journal article" date="2020" name="Nature">
        <title>Giant virus diversity and host interactions through global metagenomics.</title>
        <authorList>
            <person name="Schulz F."/>
            <person name="Roux S."/>
            <person name="Paez-Espino D."/>
            <person name="Jungbluth S."/>
            <person name="Walsh D.A."/>
            <person name="Denef V.J."/>
            <person name="McMahon K.D."/>
            <person name="Konstantinidis K.T."/>
            <person name="Eloe-Fadrosh E.A."/>
            <person name="Kyrpides N.C."/>
            <person name="Woyke T."/>
        </authorList>
    </citation>
    <scope>NUCLEOTIDE SEQUENCE</scope>
    <source>
        <strain evidence="1">GVMAG-S-ERX555907-63</strain>
    </source>
</reference>
<dbReference type="Gene3D" id="3.30.470.30">
    <property type="entry name" value="DNA ligase/mRNA capping enzyme"/>
    <property type="match status" value="1"/>
</dbReference>
<organism evidence="1">
    <name type="scientific">viral metagenome</name>
    <dbReference type="NCBI Taxonomy" id="1070528"/>
    <lineage>
        <taxon>unclassified sequences</taxon>
        <taxon>metagenomes</taxon>
        <taxon>organismal metagenomes</taxon>
    </lineage>
</organism>
<accession>A0A6C0KZW5</accession>
<sequence>MKTSSKLFGGSHILHLSSPEDKKEILEHLHINTQIQLPEKTRLMKLLSNNNISVLKNGYYAMAVPDDLEIFLYFTKYKNVNRCFLICRQLGAGYTQPKILLLSPNVIDNEIYSETFIEATRVYASDKRFVILMTDIRWFKGRKVSDKNIIERLQCLGELMKDCLKENLNQFPFRLQISTPYEHLNLLEQRLSNLPYKVNRILFVPPLKKQSSILYYPIESKR</sequence>
<evidence type="ECO:0000313" key="1">
    <source>
        <dbReference type="EMBL" id="QHU22706.1"/>
    </source>
</evidence>
<name>A0A6C0KZW5_9ZZZZ</name>